<name>A0ABS6H949_9PROT</name>
<sequence>MGTLISWVNLADAAAEISATSEGAGLGVRNLLTEPVAEVWRCPPLASGAAAHVNVDLGGARTIGLVALFAPRDGLLVAGYSVRLFLSAVAAGGDDVADVALAPLDLPAGRGAWRYVLPVPAEVRFIQLRFVSGGAGEYLQLGRLWIGPDFRPAVPFSRTDHARGVISAGLAERSTISGILSAQRGATLRNPTFSLPLLTDAEADVVEDMALAAGNFGQVVASPRTQAGAAGFVLGRFETPPSPRIVTPLRWSASFSVVEDL</sequence>
<evidence type="ECO:0008006" key="3">
    <source>
        <dbReference type="Google" id="ProtNLM"/>
    </source>
</evidence>
<accession>A0ABS6H949</accession>
<evidence type="ECO:0000313" key="1">
    <source>
        <dbReference type="EMBL" id="MBU8544001.1"/>
    </source>
</evidence>
<proteinExistence type="predicted"/>
<keyword evidence="2" id="KW-1185">Reference proteome</keyword>
<evidence type="ECO:0000313" key="2">
    <source>
        <dbReference type="Proteomes" id="UP000689967"/>
    </source>
</evidence>
<gene>
    <name evidence="1" type="ORF">JJQ90_09815</name>
</gene>
<dbReference type="RefSeq" id="WP_216874783.1">
    <property type="nucleotide sequence ID" value="NZ_JAERQM010000002.1"/>
</dbReference>
<reference evidence="1 2" key="1">
    <citation type="submission" date="2021-01" db="EMBL/GenBank/DDBJ databases">
        <title>Roseomonas sp. nov, a bacterium isolated from an oil production mixture in Yumen Oilfield.</title>
        <authorList>
            <person name="Wu D."/>
        </authorList>
    </citation>
    <scope>NUCLEOTIDE SEQUENCE [LARGE SCALE GENOMIC DNA]</scope>
    <source>
        <strain evidence="1 2">ROY-5-3</strain>
    </source>
</reference>
<comment type="caution">
    <text evidence="1">The sequence shown here is derived from an EMBL/GenBank/DDBJ whole genome shotgun (WGS) entry which is preliminary data.</text>
</comment>
<protein>
    <recommendedName>
        <fullName evidence="3">Discoidin domain-containing protein</fullName>
    </recommendedName>
</protein>
<organism evidence="1 2">
    <name type="scientific">Falsiroseomonas oleicola</name>
    <dbReference type="NCBI Taxonomy" id="2801474"/>
    <lineage>
        <taxon>Bacteria</taxon>
        <taxon>Pseudomonadati</taxon>
        <taxon>Pseudomonadota</taxon>
        <taxon>Alphaproteobacteria</taxon>
        <taxon>Acetobacterales</taxon>
        <taxon>Roseomonadaceae</taxon>
        <taxon>Falsiroseomonas</taxon>
    </lineage>
</organism>
<dbReference type="Proteomes" id="UP000689967">
    <property type="component" value="Unassembled WGS sequence"/>
</dbReference>
<dbReference type="EMBL" id="JAERQM010000002">
    <property type="protein sequence ID" value="MBU8544001.1"/>
    <property type="molecule type" value="Genomic_DNA"/>
</dbReference>